<feature type="transmembrane region" description="Helical" evidence="1">
    <location>
        <begin position="20"/>
        <end position="41"/>
    </location>
</feature>
<feature type="transmembrane region" description="Helical" evidence="1">
    <location>
        <begin position="72"/>
        <end position="90"/>
    </location>
</feature>
<keyword evidence="1" id="KW-0472">Membrane</keyword>
<keyword evidence="4" id="KW-1185">Reference proteome</keyword>
<sequence length="287" mass="34141">MRLRKLKYRKNMCWNYWNLFVKTIVPVLLLIFFPLLPLFFLTKIESHYLYMGLMPNKYYRVVLESVMRRMDVSLSFILGILIFVSLMYFIRKNNKDAIYNGKGTIYYEYPYIFFWINSKILGYNKIQLAGIPIYLQFKLVLNNTFHTIIPDAGKQFQEEETTTETLCENFNQSTSTLNLILEDTYQISLQSLPDELRGLPRITVRTSQDIQGKRYKNPEFISEIRKIVSKYNTKYETVNIFSTANPANNIEIINSSFRQFGRIGFKKVYVYQMDTPSCKYIKHHRIL</sequence>
<reference evidence="3 4" key="1">
    <citation type="journal article" date="2011" name="J. Bacteriol.">
        <title>Draft genome sequence of Sporolactobacillus inulinus strain CASD, an efficient D-lactic acid-producing bacterium with high-concentration lactate tolerance capability.</title>
        <authorList>
            <person name="Yu B."/>
            <person name="Su F."/>
            <person name="Wang L."/>
            <person name="Xu K."/>
            <person name="Zhao B."/>
            <person name="Xu P."/>
        </authorList>
    </citation>
    <scope>NUCLEOTIDE SEQUENCE [LARGE SCALE GENOMIC DNA]</scope>
    <source>
        <strain evidence="3 4">CASD</strain>
    </source>
</reference>
<name>A0A0U1QPG8_9BACL</name>
<comment type="caution">
    <text evidence="3">The sequence shown here is derived from an EMBL/GenBank/DDBJ whole genome shotgun (WGS) entry which is preliminary data.</text>
</comment>
<evidence type="ECO:0000256" key="1">
    <source>
        <dbReference type="SAM" id="Phobius"/>
    </source>
</evidence>
<dbReference type="Pfam" id="PF18179">
    <property type="entry name" value="SUa-2TM"/>
    <property type="match status" value="1"/>
</dbReference>
<gene>
    <name evidence="3" type="ORF">SINU_07635</name>
</gene>
<evidence type="ECO:0000259" key="2">
    <source>
        <dbReference type="Pfam" id="PF18179"/>
    </source>
</evidence>
<dbReference type="InterPro" id="IPR041502">
    <property type="entry name" value="SUa-2TM"/>
</dbReference>
<dbReference type="EMBL" id="AFVQ02000095">
    <property type="protein sequence ID" value="KLI02516.1"/>
    <property type="molecule type" value="Genomic_DNA"/>
</dbReference>
<keyword evidence="1" id="KW-1133">Transmembrane helix</keyword>
<dbReference type="AlphaFoldDB" id="A0A0U1QPG8"/>
<protein>
    <recommendedName>
        <fullName evidence="2">SMODS/Ubiquitin system-associated 2TM effector domain-containing protein</fullName>
    </recommendedName>
</protein>
<dbReference type="RefSeq" id="WP_010025322.1">
    <property type="nucleotide sequence ID" value="NZ_AFVQ02000095.1"/>
</dbReference>
<feature type="domain" description="SMODS/Ubiquitin system-associated 2TM effector" evidence="2">
    <location>
        <begin position="7"/>
        <end position="287"/>
    </location>
</feature>
<proteinExistence type="predicted"/>
<dbReference type="Proteomes" id="UP000035553">
    <property type="component" value="Unassembled WGS sequence"/>
</dbReference>
<accession>A0A0U1QPG8</accession>
<evidence type="ECO:0000313" key="3">
    <source>
        <dbReference type="EMBL" id="KLI02516.1"/>
    </source>
</evidence>
<evidence type="ECO:0000313" key="4">
    <source>
        <dbReference type="Proteomes" id="UP000035553"/>
    </source>
</evidence>
<organism evidence="3 4">
    <name type="scientific">Sporolactobacillus inulinus CASD</name>
    <dbReference type="NCBI Taxonomy" id="1069536"/>
    <lineage>
        <taxon>Bacteria</taxon>
        <taxon>Bacillati</taxon>
        <taxon>Bacillota</taxon>
        <taxon>Bacilli</taxon>
        <taxon>Bacillales</taxon>
        <taxon>Sporolactobacillaceae</taxon>
        <taxon>Sporolactobacillus</taxon>
    </lineage>
</organism>
<keyword evidence="1" id="KW-0812">Transmembrane</keyword>
<dbReference type="OrthoDB" id="1692026at2"/>